<evidence type="ECO:0000313" key="7">
    <source>
        <dbReference type="Proteomes" id="UP001583177"/>
    </source>
</evidence>
<evidence type="ECO:0000256" key="4">
    <source>
        <dbReference type="SAM" id="MobiDB-lite"/>
    </source>
</evidence>
<reference evidence="6 7" key="1">
    <citation type="journal article" date="2024" name="IMA Fungus">
        <title>IMA Genome - F19 : A genome assembly and annotation guide to empower mycologists, including annotated draft genome sequences of Ceratocystis pirilliformis, Diaporthe australafricana, Fusarium ophioides, Paecilomyces lecythidis, and Sporothrix stenoceras.</title>
        <authorList>
            <person name="Aylward J."/>
            <person name="Wilson A.M."/>
            <person name="Visagie C.M."/>
            <person name="Spraker J."/>
            <person name="Barnes I."/>
            <person name="Buitendag C."/>
            <person name="Ceriani C."/>
            <person name="Del Mar Angel L."/>
            <person name="du Plessis D."/>
            <person name="Fuchs T."/>
            <person name="Gasser K."/>
            <person name="Kramer D."/>
            <person name="Li W."/>
            <person name="Munsamy K."/>
            <person name="Piso A."/>
            <person name="Price J.L."/>
            <person name="Sonnekus B."/>
            <person name="Thomas C."/>
            <person name="van der Nest A."/>
            <person name="van Dijk A."/>
            <person name="van Heerden A."/>
            <person name="van Vuuren N."/>
            <person name="Yilmaz N."/>
            <person name="Duong T.A."/>
            <person name="van der Merwe N.A."/>
            <person name="Wingfield M.J."/>
            <person name="Wingfield B.D."/>
        </authorList>
    </citation>
    <scope>NUCLEOTIDE SEQUENCE [LARGE SCALE GENOMIC DNA]</scope>
    <source>
        <strain evidence="6 7">CMW 18300</strain>
    </source>
</reference>
<evidence type="ECO:0000256" key="1">
    <source>
        <dbReference type="ARBA" id="ARBA00043996"/>
    </source>
</evidence>
<feature type="region of interest" description="Disordered" evidence="4">
    <location>
        <begin position="20"/>
        <end position="51"/>
    </location>
</feature>
<dbReference type="InterPro" id="IPR051218">
    <property type="entry name" value="Sec_MonoDiacylglyc_Lipase"/>
</dbReference>
<dbReference type="Pfam" id="PF01764">
    <property type="entry name" value="Lipase_3"/>
    <property type="match status" value="1"/>
</dbReference>
<dbReference type="InterPro" id="IPR002921">
    <property type="entry name" value="Fungal_lipase-type"/>
</dbReference>
<gene>
    <name evidence="6" type="ORF">Daus18300_003702</name>
</gene>
<dbReference type="Proteomes" id="UP001583177">
    <property type="component" value="Unassembled WGS sequence"/>
</dbReference>
<dbReference type="PANTHER" id="PTHR45856">
    <property type="entry name" value="ALPHA/BETA-HYDROLASES SUPERFAMILY PROTEIN"/>
    <property type="match status" value="1"/>
</dbReference>
<comment type="catalytic activity">
    <reaction evidence="2">
        <text>a diacylglycerol + H2O = a monoacylglycerol + a fatty acid + H(+)</text>
        <dbReference type="Rhea" id="RHEA:32731"/>
        <dbReference type="ChEBI" id="CHEBI:15377"/>
        <dbReference type="ChEBI" id="CHEBI:15378"/>
        <dbReference type="ChEBI" id="CHEBI:17408"/>
        <dbReference type="ChEBI" id="CHEBI:18035"/>
        <dbReference type="ChEBI" id="CHEBI:28868"/>
    </reaction>
</comment>
<dbReference type="EMBL" id="JAWRVE010000023">
    <property type="protein sequence ID" value="KAL1874338.1"/>
    <property type="molecule type" value="Genomic_DNA"/>
</dbReference>
<dbReference type="PANTHER" id="PTHR45856:SF24">
    <property type="entry name" value="FUNGAL LIPASE-LIKE DOMAIN-CONTAINING PROTEIN"/>
    <property type="match status" value="1"/>
</dbReference>
<sequence>MPALANDVYENLVREQAKRNLERLSLFEPPPPPPKRPDAQPEKTHIAKPASAVTYSLNETKPPGLRSRLRHWVATWLATWIGEIGAILGAPRIMDFGLALQLLKNWSRDNMETINAAKRRQVFGGKEDLDWQTSFLPFMESIGMYLRDVQQHVNSWAMYRSFEEGGPQRLASDAIDLYLEAHKDFDLLAQVWGMRFLPLCDLCDLTPDGHPRWDGPYCGMFFTTEKQQDKPFIGIAFTGTNPLNLKDWAVDFNYQLVPAAQEYFAGTQTKVSHGVYTGLFVNFPGKGSPYKQILNVTREAAKKLPNTSGLAVPAHVTGHSLGGSYSTLCYTQLLIDVAPSNLSPGVMFMGDEYTFGAPRIGSNEWSRLTSKLVEVSRGRSWRIVNNHDLVPRVPPTTLQPKQRDFHHVDTGVHIWPYKDPSQLPSEVNQPNPKPYPIYSILYLIPSIIMVLDHLPHRYYDSLQFAINSQKAVNANPLKDGLIGQVPYYITLIRVLYYTVLSYFHNLVFAVASVL</sequence>
<protein>
    <recommendedName>
        <fullName evidence="5">Fungal lipase-type domain-containing protein</fullName>
    </recommendedName>
</protein>
<feature type="domain" description="Fungal lipase-type" evidence="5">
    <location>
        <begin position="235"/>
        <end position="396"/>
    </location>
</feature>
<proteinExistence type="inferred from homology"/>
<dbReference type="SUPFAM" id="SSF53474">
    <property type="entry name" value="alpha/beta-Hydrolases"/>
    <property type="match status" value="1"/>
</dbReference>
<evidence type="ECO:0000259" key="5">
    <source>
        <dbReference type="Pfam" id="PF01764"/>
    </source>
</evidence>
<comment type="caution">
    <text evidence="6">The sequence shown here is derived from an EMBL/GenBank/DDBJ whole genome shotgun (WGS) entry which is preliminary data.</text>
</comment>
<dbReference type="InterPro" id="IPR029058">
    <property type="entry name" value="AB_hydrolase_fold"/>
</dbReference>
<evidence type="ECO:0000256" key="3">
    <source>
        <dbReference type="ARBA" id="ARBA00048461"/>
    </source>
</evidence>
<evidence type="ECO:0000256" key="2">
    <source>
        <dbReference type="ARBA" id="ARBA00047591"/>
    </source>
</evidence>
<accession>A0ABR3XEF5</accession>
<feature type="compositionally biased region" description="Basic and acidic residues" evidence="4">
    <location>
        <begin position="35"/>
        <end position="45"/>
    </location>
</feature>
<organism evidence="6 7">
    <name type="scientific">Diaporthe australafricana</name>
    <dbReference type="NCBI Taxonomy" id="127596"/>
    <lineage>
        <taxon>Eukaryota</taxon>
        <taxon>Fungi</taxon>
        <taxon>Dikarya</taxon>
        <taxon>Ascomycota</taxon>
        <taxon>Pezizomycotina</taxon>
        <taxon>Sordariomycetes</taxon>
        <taxon>Sordariomycetidae</taxon>
        <taxon>Diaporthales</taxon>
        <taxon>Diaporthaceae</taxon>
        <taxon>Diaporthe</taxon>
    </lineage>
</organism>
<dbReference type="Gene3D" id="3.40.50.1820">
    <property type="entry name" value="alpha/beta hydrolase"/>
    <property type="match status" value="1"/>
</dbReference>
<comment type="similarity">
    <text evidence="1">Belongs to the AB hydrolase superfamily. Lipase family. Class 3 subfamily.</text>
</comment>
<dbReference type="CDD" id="cd00519">
    <property type="entry name" value="Lipase_3"/>
    <property type="match status" value="1"/>
</dbReference>
<evidence type="ECO:0000313" key="6">
    <source>
        <dbReference type="EMBL" id="KAL1874338.1"/>
    </source>
</evidence>
<name>A0ABR3XEF5_9PEZI</name>
<comment type="catalytic activity">
    <reaction evidence="3">
        <text>a monoacylglycerol + H2O = glycerol + a fatty acid + H(+)</text>
        <dbReference type="Rhea" id="RHEA:15245"/>
        <dbReference type="ChEBI" id="CHEBI:15377"/>
        <dbReference type="ChEBI" id="CHEBI:15378"/>
        <dbReference type="ChEBI" id="CHEBI:17408"/>
        <dbReference type="ChEBI" id="CHEBI:17754"/>
        <dbReference type="ChEBI" id="CHEBI:28868"/>
    </reaction>
</comment>
<keyword evidence="7" id="KW-1185">Reference proteome</keyword>